<reference evidence="2" key="1">
    <citation type="journal article" date="2023" name="Mol. Phylogenet. Evol.">
        <title>Genome-scale phylogeny and comparative genomics of the fungal order Sordariales.</title>
        <authorList>
            <person name="Hensen N."/>
            <person name="Bonometti L."/>
            <person name="Westerberg I."/>
            <person name="Brannstrom I.O."/>
            <person name="Guillou S."/>
            <person name="Cros-Aarteil S."/>
            <person name="Calhoun S."/>
            <person name="Haridas S."/>
            <person name="Kuo A."/>
            <person name="Mondo S."/>
            <person name="Pangilinan J."/>
            <person name="Riley R."/>
            <person name="LaButti K."/>
            <person name="Andreopoulos B."/>
            <person name="Lipzen A."/>
            <person name="Chen C."/>
            <person name="Yan M."/>
            <person name="Daum C."/>
            <person name="Ng V."/>
            <person name="Clum A."/>
            <person name="Steindorff A."/>
            <person name="Ohm R.A."/>
            <person name="Martin F."/>
            <person name="Silar P."/>
            <person name="Natvig D.O."/>
            <person name="Lalanne C."/>
            <person name="Gautier V."/>
            <person name="Ament-Velasquez S.L."/>
            <person name="Kruys A."/>
            <person name="Hutchinson M.I."/>
            <person name="Powell A.J."/>
            <person name="Barry K."/>
            <person name="Miller A.N."/>
            <person name="Grigoriev I.V."/>
            <person name="Debuchy R."/>
            <person name="Gladieux P."/>
            <person name="Hiltunen Thoren M."/>
            <person name="Johannesson H."/>
        </authorList>
    </citation>
    <scope>NUCLEOTIDE SEQUENCE</scope>
    <source>
        <strain evidence="2">CBS 118394</strain>
    </source>
</reference>
<gene>
    <name evidence="2" type="ORF">B0H66DRAFT_39005</name>
</gene>
<organism evidence="2 3">
    <name type="scientific">Apodospora peruviana</name>
    <dbReference type="NCBI Taxonomy" id="516989"/>
    <lineage>
        <taxon>Eukaryota</taxon>
        <taxon>Fungi</taxon>
        <taxon>Dikarya</taxon>
        <taxon>Ascomycota</taxon>
        <taxon>Pezizomycotina</taxon>
        <taxon>Sordariomycetes</taxon>
        <taxon>Sordariomycetidae</taxon>
        <taxon>Sordariales</taxon>
        <taxon>Lasiosphaeriaceae</taxon>
        <taxon>Apodospora</taxon>
    </lineage>
</organism>
<evidence type="ECO:0000313" key="3">
    <source>
        <dbReference type="Proteomes" id="UP001283341"/>
    </source>
</evidence>
<evidence type="ECO:0000256" key="1">
    <source>
        <dbReference type="SAM" id="Coils"/>
    </source>
</evidence>
<keyword evidence="1" id="KW-0175">Coiled coil</keyword>
<dbReference type="EMBL" id="JAUEDM010000001">
    <property type="protein sequence ID" value="KAK3329820.1"/>
    <property type="molecule type" value="Genomic_DNA"/>
</dbReference>
<accession>A0AAE0IRP8</accession>
<sequence length="292" mass="32902">MPVVQPNMQAQDELAAMFSRNLTLEPVPQLATVETPNEEPKIIYISQHYTHTAHVAARQDVPPPQSSPRPASEPPQLEHFTVENILRNHGVNTAGLSSAQLQLFKTVDAPEKELLIKVWKESPPTNSNDNPTLAWSMTTVEQEYALAKMRHEQREIAEQWEREMAEVAERERQQADNTVMSLDGTPLTPIQAGDGRWLPAMSNASYMEPYMSSGYEEMARREYEESARRAVYAEAMEPKVMSANHTAIGGLPTFNPAHADPVYAAHIGNVVQLRQQEAMEDQYGRMMAYRCN</sequence>
<feature type="coiled-coil region" evidence="1">
    <location>
        <begin position="150"/>
        <end position="177"/>
    </location>
</feature>
<keyword evidence="3" id="KW-1185">Reference proteome</keyword>
<reference evidence="2" key="2">
    <citation type="submission" date="2023-06" db="EMBL/GenBank/DDBJ databases">
        <authorList>
            <consortium name="Lawrence Berkeley National Laboratory"/>
            <person name="Haridas S."/>
            <person name="Hensen N."/>
            <person name="Bonometti L."/>
            <person name="Westerberg I."/>
            <person name="Brannstrom I.O."/>
            <person name="Guillou S."/>
            <person name="Cros-Aarteil S."/>
            <person name="Calhoun S."/>
            <person name="Kuo A."/>
            <person name="Mondo S."/>
            <person name="Pangilinan J."/>
            <person name="Riley R."/>
            <person name="Labutti K."/>
            <person name="Andreopoulos B."/>
            <person name="Lipzen A."/>
            <person name="Chen C."/>
            <person name="Yanf M."/>
            <person name="Daum C."/>
            <person name="Ng V."/>
            <person name="Clum A."/>
            <person name="Steindorff A."/>
            <person name="Ohm R."/>
            <person name="Martin F."/>
            <person name="Silar P."/>
            <person name="Natvig D."/>
            <person name="Lalanne C."/>
            <person name="Gautier V."/>
            <person name="Ament-Velasquez S.L."/>
            <person name="Kruys A."/>
            <person name="Hutchinson M.I."/>
            <person name="Powell A.J."/>
            <person name="Barry K."/>
            <person name="Miller A.N."/>
            <person name="Grigoriev I.V."/>
            <person name="Debuchy R."/>
            <person name="Gladieux P."/>
            <person name="Thoren M.H."/>
            <person name="Johannesson H."/>
        </authorList>
    </citation>
    <scope>NUCLEOTIDE SEQUENCE</scope>
    <source>
        <strain evidence="2">CBS 118394</strain>
    </source>
</reference>
<proteinExistence type="predicted"/>
<dbReference type="AlphaFoldDB" id="A0AAE0IRP8"/>
<protein>
    <submittedName>
        <fullName evidence="2">Uncharacterized protein</fullName>
    </submittedName>
</protein>
<comment type="caution">
    <text evidence="2">The sequence shown here is derived from an EMBL/GenBank/DDBJ whole genome shotgun (WGS) entry which is preliminary data.</text>
</comment>
<evidence type="ECO:0000313" key="2">
    <source>
        <dbReference type="EMBL" id="KAK3329820.1"/>
    </source>
</evidence>
<dbReference type="Proteomes" id="UP001283341">
    <property type="component" value="Unassembled WGS sequence"/>
</dbReference>
<name>A0AAE0IRP8_9PEZI</name>